<comment type="caution">
    <text evidence="1">The sequence shown here is derived from an EMBL/GenBank/DDBJ whole genome shotgun (WGS) entry which is preliminary data.</text>
</comment>
<gene>
    <name evidence="1" type="ORF">G1H11_19210</name>
</gene>
<organism evidence="1 2">
    <name type="scientific">Phytoactinopolyspora alkaliphila</name>
    <dbReference type="NCBI Taxonomy" id="1783498"/>
    <lineage>
        <taxon>Bacteria</taxon>
        <taxon>Bacillati</taxon>
        <taxon>Actinomycetota</taxon>
        <taxon>Actinomycetes</taxon>
        <taxon>Jiangellales</taxon>
        <taxon>Jiangellaceae</taxon>
        <taxon>Phytoactinopolyspora</taxon>
    </lineage>
</organism>
<dbReference type="AlphaFoldDB" id="A0A6N9YR72"/>
<dbReference type="EMBL" id="JAAGOB010000011">
    <property type="protein sequence ID" value="NED97430.1"/>
    <property type="molecule type" value="Genomic_DNA"/>
</dbReference>
<name>A0A6N9YR72_9ACTN</name>
<dbReference type="Proteomes" id="UP000469185">
    <property type="component" value="Unassembled WGS sequence"/>
</dbReference>
<dbReference type="RefSeq" id="WP_163820210.1">
    <property type="nucleotide sequence ID" value="NZ_JAAGOB010000011.1"/>
</dbReference>
<accession>A0A6N9YR72</accession>
<sequence>MAGESHVEIVCSSEKDEPDADIPHAVLGIEVSKPTDDTATGTNIVIGYQTESGREDELVWDFDFVLCGTDNSNGECDHPERG</sequence>
<evidence type="ECO:0000313" key="1">
    <source>
        <dbReference type="EMBL" id="NED97430.1"/>
    </source>
</evidence>
<keyword evidence="2" id="KW-1185">Reference proteome</keyword>
<proteinExistence type="predicted"/>
<evidence type="ECO:0000313" key="2">
    <source>
        <dbReference type="Proteomes" id="UP000469185"/>
    </source>
</evidence>
<protein>
    <submittedName>
        <fullName evidence="1">Uncharacterized protein</fullName>
    </submittedName>
</protein>
<reference evidence="1 2" key="1">
    <citation type="submission" date="2020-02" db="EMBL/GenBank/DDBJ databases">
        <authorList>
            <person name="Li X.-J."/>
            <person name="Feng X.-M."/>
        </authorList>
    </citation>
    <scope>NUCLEOTIDE SEQUENCE [LARGE SCALE GENOMIC DNA]</scope>
    <source>
        <strain evidence="1 2">CGMCC 4.7225</strain>
    </source>
</reference>